<organism evidence="6">
    <name type="scientific">Brassica napus</name>
    <name type="common">Rape</name>
    <dbReference type="NCBI Taxonomy" id="3708"/>
    <lineage>
        <taxon>Eukaryota</taxon>
        <taxon>Viridiplantae</taxon>
        <taxon>Streptophyta</taxon>
        <taxon>Embryophyta</taxon>
        <taxon>Tracheophyta</taxon>
        <taxon>Spermatophyta</taxon>
        <taxon>Magnoliopsida</taxon>
        <taxon>eudicotyledons</taxon>
        <taxon>Gunneridae</taxon>
        <taxon>Pentapetalae</taxon>
        <taxon>rosids</taxon>
        <taxon>malvids</taxon>
        <taxon>Brassicales</taxon>
        <taxon>Brassicaceae</taxon>
        <taxon>Brassiceae</taxon>
        <taxon>Brassica</taxon>
    </lineage>
</organism>
<protein>
    <recommendedName>
        <fullName evidence="2">Signal peptidase complex catalytic subunit SEC11</fullName>
    </recommendedName>
    <alternativeName>
        <fullName evidence="3">Signal peptidase complex catalytic subunit sec11</fullName>
    </alternativeName>
</protein>
<accession>A0A816W9C5</accession>
<dbReference type="GO" id="GO:0008233">
    <property type="term" value="F:peptidase activity"/>
    <property type="evidence" value="ECO:0007669"/>
    <property type="project" value="InterPro"/>
</dbReference>
<sequence>MIVTSALIIWKALICVTGTESPVVVVLSRSMEPAFKRIIDTDLHCPGDKNDVDNMGLYADGQFWLHRHHIMGKAVGYVYFFEKRVSSRGSAEEHNISSSSATTALAPLLWKTLNGGKCRGFFSVGMVMQYTCVKNTDQSTYRKEEEWKNVAALP</sequence>
<dbReference type="GO" id="GO:0005789">
    <property type="term" value="C:endoplasmic reticulum membrane"/>
    <property type="evidence" value="ECO:0007669"/>
    <property type="project" value="UniProtKB-SubCell"/>
</dbReference>
<evidence type="ECO:0000256" key="2">
    <source>
        <dbReference type="ARBA" id="ARBA00019685"/>
    </source>
</evidence>
<proteinExistence type="predicted"/>
<gene>
    <name evidence="6" type="ORF">DARMORV10_A03P52040.1</name>
</gene>
<name>A0A816W9C5_BRANA</name>
<comment type="function">
    <text evidence="4">Catalytic component of the signal peptidase complex (SPC) which catalyzes the cleavage of N-terminal signal sequences from nascent proteins as they are translocated into the lumen of the endoplasmic reticulum. Specifically cleaves N-terminal signal peptides that contain a hydrophobic alpha-helix (h-region) shorter than 18-20 amino acids.</text>
</comment>
<evidence type="ECO:0000256" key="3">
    <source>
        <dbReference type="ARBA" id="ARBA00021755"/>
    </source>
</evidence>
<dbReference type="PANTHER" id="PTHR10806">
    <property type="entry name" value="SIGNAL PEPTIDASE COMPLEX CATALYTIC SUBUNIT SEC11"/>
    <property type="match status" value="1"/>
</dbReference>
<dbReference type="InterPro" id="IPR001733">
    <property type="entry name" value="Peptidase_S26B"/>
</dbReference>
<evidence type="ECO:0000256" key="1">
    <source>
        <dbReference type="ARBA" id="ARBA00004648"/>
    </source>
</evidence>
<feature type="chain" id="PRO_5032995854" description="Signal peptidase complex catalytic subunit SEC11" evidence="5">
    <location>
        <begin position="19"/>
        <end position="154"/>
    </location>
</feature>
<dbReference type="Proteomes" id="UP001295469">
    <property type="component" value="Chromosome A03"/>
</dbReference>
<comment type="subcellular location">
    <subcellularLocation>
        <location evidence="1">Endoplasmic reticulum membrane</location>
        <topology evidence="1">Single-pass type II membrane protein</topology>
    </subcellularLocation>
</comment>
<dbReference type="AlphaFoldDB" id="A0A816W9C5"/>
<feature type="signal peptide" evidence="5">
    <location>
        <begin position="1"/>
        <end position="18"/>
    </location>
</feature>
<keyword evidence="5" id="KW-0732">Signal</keyword>
<dbReference type="EMBL" id="HG994357">
    <property type="protein sequence ID" value="CAF2130425.1"/>
    <property type="molecule type" value="Genomic_DNA"/>
</dbReference>
<evidence type="ECO:0000313" key="6">
    <source>
        <dbReference type="EMBL" id="CAF2130425.1"/>
    </source>
</evidence>
<dbReference type="PANTHER" id="PTHR10806:SF6">
    <property type="entry name" value="SIGNAL PEPTIDASE COMPLEX CATALYTIC SUBUNIT SEC11"/>
    <property type="match status" value="1"/>
</dbReference>
<reference evidence="6" key="1">
    <citation type="submission" date="2021-01" db="EMBL/GenBank/DDBJ databases">
        <authorList>
            <consortium name="Genoscope - CEA"/>
            <person name="William W."/>
        </authorList>
    </citation>
    <scope>NUCLEOTIDE SEQUENCE</scope>
</reference>
<evidence type="ECO:0000256" key="4">
    <source>
        <dbReference type="ARBA" id="ARBA00045533"/>
    </source>
</evidence>
<dbReference type="GO" id="GO:0006465">
    <property type="term" value="P:signal peptide processing"/>
    <property type="evidence" value="ECO:0007669"/>
    <property type="project" value="InterPro"/>
</dbReference>
<evidence type="ECO:0000256" key="5">
    <source>
        <dbReference type="SAM" id="SignalP"/>
    </source>
</evidence>